<dbReference type="AlphaFoldDB" id="X1SAZ4"/>
<accession>X1SAZ4</accession>
<comment type="caution">
    <text evidence="1">The sequence shown here is derived from an EMBL/GenBank/DDBJ whole genome shotgun (WGS) entry which is preliminary data.</text>
</comment>
<sequence>PLDVSIQVYFMDSNEDKIDSLFNEQNWNILPSGVVNDDGKVIMTTYNKVEVPLSESQIDNVFVTEKIMIKTTVETTDQGTRDIKFYSTNYLGFKLGAKAEVSVTSDENN</sequence>
<evidence type="ECO:0000313" key="1">
    <source>
        <dbReference type="EMBL" id="GAI90197.1"/>
    </source>
</evidence>
<organism evidence="1">
    <name type="scientific">marine sediment metagenome</name>
    <dbReference type="NCBI Taxonomy" id="412755"/>
    <lineage>
        <taxon>unclassified sequences</taxon>
        <taxon>metagenomes</taxon>
        <taxon>ecological metagenomes</taxon>
    </lineage>
</organism>
<gene>
    <name evidence="1" type="ORF">S12H4_30475</name>
</gene>
<proteinExistence type="predicted"/>
<name>X1SAZ4_9ZZZZ</name>
<feature type="non-terminal residue" evidence="1">
    <location>
        <position position="1"/>
    </location>
</feature>
<reference evidence="1" key="1">
    <citation type="journal article" date="2014" name="Front. Microbiol.">
        <title>High frequency of phylogenetically diverse reductive dehalogenase-homologous genes in deep subseafloor sedimentary metagenomes.</title>
        <authorList>
            <person name="Kawai M."/>
            <person name="Futagami T."/>
            <person name="Toyoda A."/>
            <person name="Takaki Y."/>
            <person name="Nishi S."/>
            <person name="Hori S."/>
            <person name="Arai W."/>
            <person name="Tsubouchi T."/>
            <person name="Morono Y."/>
            <person name="Uchiyama I."/>
            <person name="Ito T."/>
            <person name="Fujiyama A."/>
            <person name="Inagaki F."/>
            <person name="Takami H."/>
        </authorList>
    </citation>
    <scope>NUCLEOTIDE SEQUENCE</scope>
    <source>
        <strain evidence="1">Expedition CK06-06</strain>
    </source>
</reference>
<dbReference type="EMBL" id="BARW01017678">
    <property type="protein sequence ID" value="GAI90197.1"/>
    <property type="molecule type" value="Genomic_DNA"/>
</dbReference>
<protein>
    <submittedName>
        <fullName evidence="1">Uncharacterized protein</fullName>
    </submittedName>
</protein>